<proteinExistence type="predicted"/>
<name>A0A4D6LBP3_VIGUN</name>
<evidence type="ECO:0000313" key="1">
    <source>
        <dbReference type="EMBL" id="QCD85913.1"/>
    </source>
</evidence>
<organism evidence="1 2">
    <name type="scientific">Vigna unguiculata</name>
    <name type="common">Cowpea</name>
    <dbReference type="NCBI Taxonomy" id="3917"/>
    <lineage>
        <taxon>Eukaryota</taxon>
        <taxon>Viridiplantae</taxon>
        <taxon>Streptophyta</taxon>
        <taxon>Embryophyta</taxon>
        <taxon>Tracheophyta</taxon>
        <taxon>Spermatophyta</taxon>
        <taxon>Magnoliopsida</taxon>
        <taxon>eudicotyledons</taxon>
        <taxon>Gunneridae</taxon>
        <taxon>Pentapetalae</taxon>
        <taxon>rosids</taxon>
        <taxon>fabids</taxon>
        <taxon>Fabales</taxon>
        <taxon>Fabaceae</taxon>
        <taxon>Papilionoideae</taxon>
        <taxon>50 kb inversion clade</taxon>
        <taxon>NPAAA clade</taxon>
        <taxon>indigoferoid/millettioid clade</taxon>
        <taxon>Phaseoleae</taxon>
        <taxon>Vigna</taxon>
    </lineage>
</organism>
<sequence length="135" mass="14918">MLPPNSVILHLYNEGTPFTARLDRGIHLDVWAHLGHRVRPGRWVRLGHGARPGPVSYTHLGPVRGVGSVQIVMAKDVEKENLPQQLWWSFCENSHEGGLVRGGLFTRSGVGEMKCHGCPIGFVGARRKNSESTFS</sequence>
<accession>A0A4D6LBP3</accession>
<dbReference type="EMBL" id="CP039347">
    <property type="protein sequence ID" value="QCD85913.1"/>
    <property type="molecule type" value="Genomic_DNA"/>
</dbReference>
<evidence type="ECO:0000313" key="2">
    <source>
        <dbReference type="Proteomes" id="UP000501690"/>
    </source>
</evidence>
<gene>
    <name evidence="1" type="ORF">DEO72_LG3g434</name>
</gene>
<protein>
    <submittedName>
        <fullName evidence="1">Uncharacterized protein</fullName>
    </submittedName>
</protein>
<dbReference type="Proteomes" id="UP000501690">
    <property type="component" value="Linkage Group LG3"/>
</dbReference>
<reference evidence="1 2" key="1">
    <citation type="submission" date="2019-04" db="EMBL/GenBank/DDBJ databases">
        <title>An improved genome assembly and genetic linkage map for asparagus bean, Vigna unguiculata ssp. sesquipedialis.</title>
        <authorList>
            <person name="Xia Q."/>
            <person name="Zhang R."/>
            <person name="Dong Y."/>
        </authorList>
    </citation>
    <scope>NUCLEOTIDE SEQUENCE [LARGE SCALE GENOMIC DNA]</scope>
    <source>
        <tissue evidence="1">Leaf</tissue>
    </source>
</reference>
<keyword evidence="2" id="KW-1185">Reference proteome</keyword>
<dbReference type="AlphaFoldDB" id="A0A4D6LBP3"/>